<keyword evidence="2" id="KW-0012">Acyltransferase</keyword>
<proteinExistence type="predicted"/>
<evidence type="ECO:0000313" key="4">
    <source>
        <dbReference type="EMBL" id="AYF99558.1"/>
    </source>
</evidence>
<dbReference type="Pfam" id="PF00583">
    <property type="entry name" value="Acetyltransf_1"/>
    <property type="match status" value="1"/>
</dbReference>
<evidence type="ECO:0000256" key="1">
    <source>
        <dbReference type="ARBA" id="ARBA00022679"/>
    </source>
</evidence>
<dbReference type="PANTHER" id="PTHR43877:SF2">
    <property type="entry name" value="AMINOALKYLPHOSPHONATE N-ACETYLTRANSFERASE-RELATED"/>
    <property type="match status" value="1"/>
</dbReference>
<accession>A0A387BD10</accession>
<evidence type="ECO:0000256" key="2">
    <source>
        <dbReference type="ARBA" id="ARBA00023315"/>
    </source>
</evidence>
<dbReference type="PROSITE" id="PS51186">
    <property type="entry name" value="GNAT"/>
    <property type="match status" value="1"/>
</dbReference>
<dbReference type="PANTHER" id="PTHR43877">
    <property type="entry name" value="AMINOALKYLPHOSPHONATE N-ACETYLTRANSFERASE-RELATED-RELATED"/>
    <property type="match status" value="1"/>
</dbReference>
<evidence type="ECO:0000259" key="3">
    <source>
        <dbReference type="PROSITE" id="PS51186"/>
    </source>
</evidence>
<name>A0A387BD10_9MICO</name>
<dbReference type="EMBL" id="CP032630">
    <property type="protein sequence ID" value="AYF99558.1"/>
    <property type="molecule type" value="Genomic_DNA"/>
</dbReference>
<dbReference type="GO" id="GO:0016747">
    <property type="term" value="F:acyltransferase activity, transferring groups other than amino-acyl groups"/>
    <property type="evidence" value="ECO:0007669"/>
    <property type="project" value="InterPro"/>
</dbReference>
<dbReference type="Gene3D" id="3.40.630.30">
    <property type="match status" value="1"/>
</dbReference>
<dbReference type="InterPro" id="IPR000182">
    <property type="entry name" value="GNAT_dom"/>
</dbReference>
<dbReference type="SUPFAM" id="SSF55729">
    <property type="entry name" value="Acyl-CoA N-acyltransferases (Nat)"/>
    <property type="match status" value="1"/>
</dbReference>
<gene>
    <name evidence="4" type="ORF">D7I47_10645</name>
</gene>
<sequence length="159" mass="16485">MRPVAVGDLAALVAINDAATPAVPVTPPDEFASLVADSTLALVAERDAVPVGFVLAMVPGLDYASENYRFFSARSDDFLYIDRIVLAPAARGAGLGRELYGRVFDAARARGASEVTCEVNVEPPNPESLAFHAAMGFAEVGRQATKGGAIVVALLAAPV</sequence>
<reference evidence="5" key="1">
    <citation type="submission" date="2018-09" db="EMBL/GenBank/DDBJ databases">
        <title>Genome sequencing of strain 2DFWR-13.</title>
        <authorList>
            <person name="Heo J."/>
            <person name="Kim S.-J."/>
            <person name="Kwon S.-W."/>
        </authorList>
    </citation>
    <scope>NUCLEOTIDE SEQUENCE [LARGE SCALE GENOMIC DNA]</scope>
    <source>
        <strain evidence="5">2DFWR-13</strain>
    </source>
</reference>
<dbReference type="Proteomes" id="UP000278886">
    <property type="component" value="Chromosome"/>
</dbReference>
<organism evidence="4 5">
    <name type="scientific">Protaetiibacter intestinalis</name>
    <dbReference type="NCBI Taxonomy" id="2419774"/>
    <lineage>
        <taxon>Bacteria</taxon>
        <taxon>Bacillati</taxon>
        <taxon>Actinomycetota</taxon>
        <taxon>Actinomycetes</taxon>
        <taxon>Micrococcales</taxon>
        <taxon>Microbacteriaceae</taxon>
        <taxon>Protaetiibacter</taxon>
    </lineage>
</organism>
<evidence type="ECO:0000313" key="5">
    <source>
        <dbReference type="Proteomes" id="UP000278886"/>
    </source>
</evidence>
<keyword evidence="5" id="KW-1185">Reference proteome</keyword>
<dbReference type="OrthoDB" id="6182349at2"/>
<dbReference type="KEGG" id="lyd:D7I47_10645"/>
<dbReference type="PIRSF" id="PIRSF028520">
    <property type="entry name" value="UCP028520"/>
    <property type="match status" value="1"/>
</dbReference>
<dbReference type="InterPro" id="IPR016181">
    <property type="entry name" value="Acyl_CoA_acyltransferase"/>
</dbReference>
<dbReference type="InterPro" id="IPR016890">
    <property type="entry name" value="UCP028520"/>
</dbReference>
<feature type="domain" description="N-acetyltransferase" evidence="3">
    <location>
        <begin position="1"/>
        <end position="157"/>
    </location>
</feature>
<keyword evidence="1 4" id="KW-0808">Transferase</keyword>
<dbReference type="CDD" id="cd04301">
    <property type="entry name" value="NAT_SF"/>
    <property type="match status" value="1"/>
</dbReference>
<dbReference type="AlphaFoldDB" id="A0A387BD10"/>
<dbReference type="InterPro" id="IPR050832">
    <property type="entry name" value="Bact_Acetyltransf"/>
</dbReference>
<protein>
    <submittedName>
        <fullName evidence="4">GNAT family N-acetyltransferase</fullName>
    </submittedName>
</protein>